<feature type="transmembrane region" description="Helical" evidence="8">
    <location>
        <begin position="603"/>
        <end position="624"/>
    </location>
</feature>
<comment type="subcellular location">
    <subcellularLocation>
        <location evidence="1">Endomembrane system</location>
        <topology evidence="1">Multi-pass membrane protein</topology>
    </subcellularLocation>
</comment>
<evidence type="ECO:0000256" key="4">
    <source>
        <dbReference type="ARBA" id="ARBA00022679"/>
    </source>
</evidence>
<feature type="transmembrane region" description="Helical" evidence="8">
    <location>
        <begin position="51"/>
        <end position="68"/>
    </location>
</feature>
<dbReference type="Pfam" id="PF01790">
    <property type="entry name" value="LGT"/>
    <property type="match status" value="1"/>
</dbReference>
<keyword evidence="4" id="KW-0808">Transferase</keyword>
<gene>
    <name evidence="9" type="ORF">FRZ67_18120</name>
</gene>
<evidence type="ECO:0000256" key="1">
    <source>
        <dbReference type="ARBA" id="ARBA00004127"/>
    </source>
</evidence>
<name>A0A5B8VF43_9BACT</name>
<feature type="transmembrane region" description="Helical" evidence="8">
    <location>
        <begin position="514"/>
        <end position="531"/>
    </location>
</feature>
<dbReference type="Gene3D" id="1.20.120.1630">
    <property type="match status" value="1"/>
</dbReference>
<keyword evidence="6 8" id="KW-1133">Transmembrane helix</keyword>
<feature type="transmembrane region" description="Helical" evidence="8">
    <location>
        <begin position="450"/>
        <end position="467"/>
    </location>
</feature>
<feature type="transmembrane region" description="Helical" evidence="8">
    <location>
        <begin position="396"/>
        <end position="414"/>
    </location>
</feature>
<evidence type="ECO:0000256" key="7">
    <source>
        <dbReference type="ARBA" id="ARBA00023136"/>
    </source>
</evidence>
<evidence type="ECO:0000256" key="2">
    <source>
        <dbReference type="ARBA" id="ARBA00007150"/>
    </source>
</evidence>
<evidence type="ECO:0000256" key="3">
    <source>
        <dbReference type="ARBA" id="ARBA00022475"/>
    </source>
</evidence>
<dbReference type="Pfam" id="PF04191">
    <property type="entry name" value="PEMT"/>
    <property type="match status" value="1"/>
</dbReference>
<comment type="similarity">
    <text evidence="2">Belongs to the Lgt family.</text>
</comment>
<keyword evidence="10" id="KW-1185">Reference proteome</keyword>
<feature type="transmembrane region" description="Helical" evidence="8">
    <location>
        <begin position="575"/>
        <end position="597"/>
    </location>
</feature>
<feature type="transmembrane region" description="Helical" evidence="8">
    <location>
        <begin position="12"/>
        <end position="31"/>
    </location>
</feature>
<dbReference type="GO" id="GO:0042158">
    <property type="term" value="P:lipoprotein biosynthetic process"/>
    <property type="evidence" value="ECO:0007669"/>
    <property type="project" value="InterPro"/>
</dbReference>
<sequence>MFSKMKTIQHAGKILYAIVFLLIVPLVQWWWALSLENTVRFPPVASRNIGAVAGVAGILVMAWGMFSLKKFGKGLPMNAYPPHFYVKQGPYRFLRHPIYWGYGFLMVGVFIFTGSASGLWIVTPISILAMIALVMGYEAIDLKKRFKDTDQSVLLDIPSATEGVPVLAQRLATLFWIIMLLLCANYIVWFLTHNTTPFWNDSLTLPFFNELNSVQFFTIAYILVVPLIIKSNSILHWWTISVIAGIILSTYIALLWPEVGAQYFYISTDIIKNKELTAILGAPVFLCGLSAIAYVKQFKKGVLFILPLAIIISLAQLANTRSILLNLTVSVFILFVTANYKTIWMLIRNTAEKIANSWKEWEWGPVRIINHGIYVGVGSFGGILFCGLLVGKAYAWAILLFAFVVIVFAALWAQIIEGSEKLKRPFGYYGALVGILFAGTLLWIMGYNEWVLIGIISVVMPWVQAAGRLRCLVNGCCHGKPTDNSILGIRFYHYRSRVCNISGLKGKYLHPTQVYSILWLFFTGFLLLALWLHSFSYSFIFGMYLILTSTGRFVEEAYRGEVQTPVWSGLRLYQWAAIASVLAGIIFTTIDIPVVTLQPAYGWEIWLVALVGGFFTFFAMGVDFPRSNARFSRLV</sequence>
<dbReference type="KEGG" id="pgin:FRZ67_18120"/>
<dbReference type="Proteomes" id="UP000321533">
    <property type="component" value="Chromosome"/>
</dbReference>
<feature type="transmembrane region" description="Helical" evidence="8">
    <location>
        <begin position="97"/>
        <end position="113"/>
    </location>
</feature>
<evidence type="ECO:0000256" key="6">
    <source>
        <dbReference type="ARBA" id="ARBA00022989"/>
    </source>
</evidence>
<dbReference type="InterPro" id="IPR001640">
    <property type="entry name" value="Lgt"/>
</dbReference>
<feature type="transmembrane region" description="Helical" evidence="8">
    <location>
        <begin position="276"/>
        <end position="295"/>
    </location>
</feature>
<dbReference type="GO" id="GO:0012505">
    <property type="term" value="C:endomembrane system"/>
    <property type="evidence" value="ECO:0007669"/>
    <property type="project" value="UniProtKB-SubCell"/>
</dbReference>
<feature type="transmembrane region" description="Helical" evidence="8">
    <location>
        <begin position="368"/>
        <end position="390"/>
    </location>
</feature>
<feature type="transmembrane region" description="Helical" evidence="8">
    <location>
        <begin position="324"/>
        <end position="347"/>
    </location>
</feature>
<dbReference type="AlphaFoldDB" id="A0A5B8VF43"/>
<keyword evidence="5 8" id="KW-0812">Transmembrane</keyword>
<dbReference type="InterPro" id="IPR007318">
    <property type="entry name" value="Phopholipid_MeTrfase"/>
</dbReference>
<dbReference type="GO" id="GO:0005886">
    <property type="term" value="C:plasma membrane"/>
    <property type="evidence" value="ECO:0007669"/>
    <property type="project" value="InterPro"/>
</dbReference>
<feature type="transmembrane region" description="Helical" evidence="8">
    <location>
        <begin position="236"/>
        <end position="256"/>
    </location>
</feature>
<feature type="transmembrane region" description="Helical" evidence="8">
    <location>
        <begin position="171"/>
        <end position="191"/>
    </location>
</feature>
<feature type="transmembrane region" description="Helical" evidence="8">
    <location>
        <begin position="119"/>
        <end position="137"/>
    </location>
</feature>
<dbReference type="EMBL" id="CP042435">
    <property type="protein sequence ID" value="QEC69136.1"/>
    <property type="molecule type" value="Genomic_DNA"/>
</dbReference>
<evidence type="ECO:0000256" key="5">
    <source>
        <dbReference type="ARBA" id="ARBA00022692"/>
    </source>
</evidence>
<protein>
    <recommendedName>
        <fullName evidence="11">Diacylglyceryl transferase</fullName>
    </recommendedName>
</protein>
<keyword evidence="7 8" id="KW-0472">Membrane</keyword>
<dbReference type="GO" id="GO:0008961">
    <property type="term" value="F:phosphatidylglycerol-prolipoprotein diacylglyceryl transferase activity"/>
    <property type="evidence" value="ECO:0007669"/>
    <property type="project" value="InterPro"/>
</dbReference>
<feature type="transmembrane region" description="Helical" evidence="8">
    <location>
        <begin position="302"/>
        <end position="318"/>
    </location>
</feature>
<dbReference type="PANTHER" id="PTHR30589">
    <property type="entry name" value="PROLIPOPROTEIN DIACYLGLYCERYL TRANSFERASE"/>
    <property type="match status" value="1"/>
</dbReference>
<organism evidence="9 10">
    <name type="scientific">Panacibacter ginsenosidivorans</name>
    <dbReference type="NCBI Taxonomy" id="1813871"/>
    <lineage>
        <taxon>Bacteria</taxon>
        <taxon>Pseudomonadati</taxon>
        <taxon>Bacteroidota</taxon>
        <taxon>Chitinophagia</taxon>
        <taxon>Chitinophagales</taxon>
        <taxon>Chitinophagaceae</taxon>
        <taxon>Panacibacter</taxon>
    </lineage>
</organism>
<proteinExistence type="inferred from homology"/>
<evidence type="ECO:0000313" key="10">
    <source>
        <dbReference type="Proteomes" id="UP000321533"/>
    </source>
</evidence>
<dbReference type="PANTHER" id="PTHR30589:SF0">
    <property type="entry name" value="PHOSPHATIDYLGLYCEROL--PROLIPOPROTEIN DIACYLGLYCERYL TRANSFERASE"/>
    <property type="match status" value="1"/>
</dbReference>
<keyword evidence="3" id="KW-1003">Cell membrane</keyword>
<evidence type="ECO:0000313" key="9">
    <source>
        <dbReference type="EMBL" id="QEC69136.1"/>
    </source>
</evidence>
<evidence type="ECO:0008006" key="11">
    <source>
        <dbReference type="Google" id="ProtNLM"/>
    </source>
</evidence>
<feature type="transmembrane region" description="Helical" evidence="8">
    <location>
        <begin position="426"/>
        <end position="444"/>
    </location>
</feature>
<accession>A0A5B8VF43</accession>
<feature type="transmembrane region" description="Helical" evidence="8">
    <location>
        <begin position="211"/>
        <end position="229"/>
    </location>
</feature>
<evidence type="ECO:0000256" key="8">
    <source>
        <dbReference type="SAM" id="Phobius"/>
    </source>
</evidence>
<reference evidence="9 10" key="1">
    <citation type="journal article" date="2016" name="Int. J. Syst. Evol. Microbiol.">
        <title>Panacibacter ginsenosidivorans gen. nov., sp. nov., with ginsenoside converting activity isolated from soil of a ginseng field.</title>
        <authorList>
            <person name="Siddiqi M.Z."/>
            <person name="Muhammad Shafi S."/>
            <person name="Choi K.D."/>
            <person name="Im W.T."/>
        </authorList>
    </citation>
    <scope>NUCLEOTIDE SEQUENCE [LARGE SCALE GENOMIC DNA]</scope>
    <source>
        <strain evidence="9 10">Gsoil1550</strain>
    </source>
</reference>